<protein>
    <recommendedName>
        <fullName evidence="7">SAM domain-containing protein</fullName>
    </recommendedName>
</protein>
<dbReference type="CDD" id="cd09487">
    <property type="entry name" value="SAM_superfamily"/>
    <property type="match status" value="1"/>
</dbReference>
<name>A0ABP0THP8_9BRYO</name>
<dbReference type="EMBL" id="OZ019903">
    <property type="protein sequence ID" value="CAK9196839.1"/>
    <property type="molecule type" value="Genomic_DNA"/>
</dbReference>
<evidence type="ECO:0000256" key="2">
    <source>
        <dbReference type="ARBA" id="ARBA00022692"/>
    </source>
</evidence>
<organism evidence="5 6">
    <name type="scientific">Sphagnum troendelagicum</name>
    <dbReference type="NCBI Taxonomy" id="128251"/>
    <lineage>
        <taxon>Eukaryota</taxon>
        <taxon>Viridiplantae</taxon>
        <taxon>Streptophyta</taxon>
        <taxon>Embryophyta</taxon>
        <taxon>Bryophyta</taxon>
        <taxon>Sphagnophytina</taxon>
        <taxon>Sphagnopsida</taxon>
        <taxon>Sphagnales</taxon>
        <taxon>Sphagnaceae</taxon>
        <taxon>Sphagnum</taxon>
    </lineage>
</organism>
<dbReference type="SUPFAM" id="SSF47769">
    <property type="entry name" value="SAM/Pointed domain"/>
    <property type="match status" value="1"/>
</dbReference>
<dbReference type="InterPro" id="IPR013761">
    <property type="entry name" value="SAM/pointed_sf"/>
</dbReference>
<proteinExistence type="predicted"/>
<dbReference type="PANTHER" id="PTHR14110">
    <property type="entry name" value="MITOCHONDRIAL IMPORT INNER MEMBRANE TRANSLOCASE SUBUNIT TIM22"/>
    <property type="match status" value="1"/>
</dbReference>
<evidence type="ECO:0000256" key="1">
    <source>
        <dbReference type="ARBA" id="ARBA00004141"/>
    </source>
</evidence>
<evidence type="ECO:0000256" key="4">
    <source>
        <dbReference type="ARBA" id="ARBA00023136"/>
    </source>
</evidence>
<gene>
    <name evidence="5" type="ORF">CSSPTR1EN2_LOCUS3675</name>
</gene>
<evidence type="ECO:0008006" key="7">
    <source>
        <dbReference type="Google" id="ProtNLM"/>
    </source>
</evidence>
<evidence type="ECO:0000313" key="5">
    <source>
        <dbReference type="EMBL" id="CAK9196839.1"/>
    </source>
</evidence>
<reference evidence="5" key="1">
    <citation type="submission" date="2024-02" db="EMBL/GenBank/DDBJ databases">
        <authorList>
            <consortium name="ELIXIR-Norway"/>
            <consortium name="Elixir Norway"/>
        </authorList>
    </citation>
    <scope>NUCLEOTIDE SEQUENCE</scope>
</reference>
<comment type="subcellular location">
    <subcellularLocation>
        <location evidence="1">Membrane</location>
        <topology evidence="1">Multi-pass membrane protein</topology>
    </subcellularLocation>
</comment>
<dbReference type="Proteomes" id="UP001497512">
    <property type="component" value="Chromosome 11"/>
</dbReference>
<keyword evidence="2" id="KW-0812">Transmembrane</keyword>
<keyword evidence="4" id="KW-0472">Membrane</keyword>
<dbReference type="Gene3D" id="1.10.150.50">
    <property type="entry name" value="Transcription Factor, Ets-1"/>
    <property type="match status" value="1"/>
</dbReference>
<evidence type="ECO:0000313" key="6">
    <source>
        <dbReference type="Proteomes" id="UP001497512"/>
    </source>
</evidence>
<keyword evidence="3" id="KW-1133">Transmembrane helix</keyword>
<accession>A0ABP0THP8</accession>
<dbReference type="Pfam" id="PF02466">
    <property type="entry name" value="Tim17"/>
    <property type="match status" value="1"/>
</dbReference>
<sequence>MQASKGTISTRMEGGNPLQLVQSKMRELDVQVKSWMKKQSAPVEVALVTAGSAVQGGAIGALMGTFTADMASSLPTATPGLNPQTAASLQQAKAFAGGPMMQARNFAVMTGVNAGITCAMRRWRGVEDVKTSMVAAFGSGAVFSAVSGMGGPNLAGNAVTTGIFFALIQGAIFKVGQQFAMSQAPTEDKLYSQGKSMLNNLGLQKYEKNLKKGLLTDSTLPLLNDSALRDVRIPPGPRLLILDHIRRQEEFSGNK</sequence>
<dbReference type="InterPro" id="IPR039175">
    <property type="entry name" value="TIM22"/>
</dbReference>
<dbReference type="PANTHER" id="PTHR14110:SF6">
    <property type="entry name" value="OS04G0405100 PROTEIN"/>
    <property type="match status" value="1"/>
</dbReference>
<keyword evidence="6" id="KW-1185">Reference proteome</keyword>
<evidence type="ECO:0000256" key="3">
    <source>
        <dbReference type="ARBA" id="ARBA00022989"/>
    </source>
</evidence>